<evidence type="ECO:0000259" key="10">
    <source>
        <dbReference type="PROSITE" id="PS51330"/>
    </source>
</evidence>
<dbReference type="EC" id="1.5.1.3" evidence="3 8"/>
<accession>A0A081B9Y0</accession>
<proteinExistence type="inferred from homology"/>
<evidence type="ECO:0000256" key="1">
    <source>
        <dbReference type="ARBA" id="ARBA00004903"/>
    </source>
</evidence>
<evidence type="ECO:0000256" key="5">
    <source>
        <dbReference type="ARBA" id="ARBA00022857"/>
    </source>
</evidence>
<dbReference type="GO" id="GO:0046655">
    <property type="term" value="P:folic acid metabolic process"/>
    <property type="evidence" value="ECO:0007669"/>
    <property type="project" value="TreeGrafter"/>
</dbReference>
<gene>
    <name evidence="11" type="ORF">M2A_1347</name>
</gene>
<dbReference type="AlphaFoldDB" id="A0A081B9Y0"/>
<dbReference type="RefSeq" id="WP_045444791.1">
    <property type="nucleotide sequence ID" value="NZ_BBIO01000005.1"/>
</dbReference>
<keyword evidence="6 8" id="KW-0560">Oxidoreductase</keyword>
<dbReference type="CDD" id="cd00209">
    <property type="entry name" value="DHFR"/>
    <property type="match status" value="1"/>
</dbReference>
<dbReference type="GO" id="GO:0046654">
    <property type="term" value="P:tetrahydrofolate biosynthetic process"/>
    <property type="evidence" value="ECO:0007669"/>
    <property type="project" value="UniProtKB-UniPathway"/>
</dbReference>
<reference evidence="11 12" key="1">
    <citation type="submission" date="2014-07" db="EMBL/GenBank/DDBJ databases">
        <title>Tepidicaulis marinum gen. nov., sp. nov., a novel marine bacterium denitrifying nitrate to nitrous oxide strictly under microaerobic conditions.</title>
        <authorList>
            <person name="Takeuchi M."/>
            <person name="Yamagishi T."/>
            <person name="Kamagata Y."/>
            <person name="Oshima K."/>
            <person name="Hattori M."/>
            <person name="Katayama T."/>
            <person name="Hanada S."/>
            <person name="Tamaki H."/>
            <person name="Marumo K."/>
            <person name="Maeda H."/>
            <person name="Nedachi M."/>
            <person name="Iwasaki W."/>
            <person name="Suwa Y."/>
            <person name="Sakata S."/>
        </authorList>
    </citation>
    <scope>NUCLEOTIDE SEQUENCE [LARGE SCALE GENOMIC DNA]</scope>
    <source>
        <strain evidence="11 12">MA2</strain>
    </source>
</reference>
<evidence type="ECO:0000256" key="2">
    <source>
        <dbReference type="ARBA" id="ARBA00009539"/>
    </source>
</evidence>
<dbReference type="PANTHER" id="PTHR48069">
    <property type="entry name" value="DIHYDROFOLATE REDUCTASE"/>
    <property type="match status" value="1"/>
</dbReference>
<keyword evidence="4 8" id="KW-0554">One-carbon metabolism</keyword>
<dbReference type="GO" id="GO:0070401">
    <property type="term" value="F:NADP+ binding"/>
    <property type="evidence" value="ECO:0007669"/>
    <property type="project" value="UniProtKB-ARBA"/>
</dbReference>
<evidence type="ECO:0000256" key="7">
    <source>
        <dbReference type="ARBA" id="ARBA00025067"/>
    </source>
</evidence>
<dbReference type="InterPro" id="IPR017925">
    <property type="entry name" value="DHFR_CS"/>
</dbReference>
<dbReference type="GO" id="GO:0005829">
    <property type="term" value="C:cytosol"/>
    <property type="evidence" value="ECO:0007669"/>
    <property type="project" value="TreeGrafter"/>
</dbReference>
<dbReference type="UniPathway" id="UPA00077">
    <property type="reaction ID" value="UER00158"/>
</dbReference>
<dbReference type="Proteomes" id="UP000028702">
    <property type="component" value="Unassembled WGS sequence"/>
</dbReference>
<comment type="pathway">
    <text evidence="1 8">Cofactor biosynthesis; tetrahydrofolate biosynthesis; 5,6,7,8-tetrahydrofolate from 7,8-dihydrofolate: step 1/1.</text>
</comment>
<dbReference type="Gene3D" id="3.40.430.10">
    <property type="entry name" value="Dihydrofolate Reductase, subunit A"/>
    <property type="match status" value="1"/>
</dbReference>
<evidence type="ECO:0000256" key="8">
    <source>
        <dbReference type="PIRNR" id="PIRNR000194"/>
    </source>
</evidence>
<keyword evidence="5 8" id="KW-0521">NADP</keyword>
<dbReference type="PROSITE" id="PS51330">
    <property type="entry name" value="DHFR_2"/>
    <property type="match status" value="1"/>
</dbReference>
<dbReference type="GO" id="GO:0046452">
    <property type="term" value="P:dihydrofolate metabolic process"/>
    <property type="evidence" value="ECO:0007669"/>
    <property type="project" value="TreeGrafter"/>
</dbReference>
<sequence>MPLHISFVVAIAENGVIGQGGDLPWKISGDMRHFKAVTLGKPIIMGRKTWDSLPRKPLPGRPNIVVTGQAGFQAEGAEVAGSVDEALARGAALARELGVDEVAIIGGAQIYRAAFPKATRLYITEVHACPEGDVHFPAFDEGEWHEVSRTRHAAGEKDSADFSIVIYERR</sequence>
<dbReference type="GO" id="GO:0006730">
    <property type="term" value="P:one-carbon metabolic process"/>
    <property type="evidence" value="ECO:0007669"/>
    <property type="project" value="UniProtKB-KW"/>
</dbReference>
<dbReference type="PROSITE" id="PS00075">
    <property type="entry name" value="DHFR_1"/>
    <property type="match status" value="1"/>
</dbReference>
<dbReference type="FunFam" id="3.40.430.10:FF:000001">
    <property type="entry name" value="Dihydrofolate reductase"/>
    <property type="match status" value="1"/>
</dbReference>
<evidence type="ECO:0000313" key="11">
    <source>
        <dbReference type="EMBL" id="GAK44848.1"/>
    </source>
</evidence>
<comment type="catalytic activity">
    <reaction evidence="8">
        <text>(6S)-5,6,7,8-tetrahydrofolate + NADP(+) = 7,8-dihydrofolate + NADPH + H(+)</text>
        <dbReference type="Rhea" id="RHEA:15009"/>
        <dbReference type="ChEBI" id="CHEBI:15378"/>
        <dbReference type="ChEBI" id="CHEBI:57451"/>
        <dbReference type="ChEBI" id="CHEBI:57453"/>
        <dbReference type="ChEBI" id="CHEBI:57783"/>
        <dbReference type="ChEBI" id="CHEBI:58349"/>
        <dbReference type="EC" id="1.5.1.3"/>
    </reaction>
</comment>
<feature type="domain" description="DHFR" evidence="10">
    <location>
        <begin position="4"/>
        <end position="169"/>
    </location>
</feature>
<evidence type="ECO:0000256" key="6">
    <source>
        <dbReference type="ARBA" id="ARBA00023002"/>
    </source>
</evidence>
<dbReference type="PIRSF" id="PIRSF000194">
    <property type="entry name" value="DHFR"/>
    <property type="match status" value="1"/>
</dbReference>
<organism evidence="11 12">
    <name type="scientific">Tepidicaulis marinus</name>
    <dbReference type="NCBI Taxonomy" id="1333998"/>
    <lineage>
        <taxon>Bacteria</taxon>
        <taxon>Pseudomonadati</taxon>
        <taxon>Pseudomonadota</taxon>
        <taxon>Alphaproteobacteria</taxon>
        <taxon>Hyphomicrobiales</taxon>
        <taxon>Parvibaculaceae</taxon>
        <taxon>Tepidicaulis</taxon>
    </lineage>
</organism>
<dbReference type="Pfam" id="PF00186">
    <property type="entry name" value="DHFR_1"/>
    <property type="match status" value="1"/>
</dbReference>
<dbReference type="EMBL" id="BBIO01000005">
    <property type="protein sequence ID" value="GAK44848.1"/>
    <property type="molecule type" value="Genomic_DNA"/>
</dbReference>
<evidence type="ECO:0000256" key="9">
    <source>
        <dbReference type="RuleBase" id="RU004474"/>
    </source>
</evidence>
<name>A0A081B9Y0_9HYPH</name>
<dbReference type="GO" id="GO:0004146">
    <property type="term" value="F:dihydrofolate reductase activity"/>
    <property type="evidence" value="ECO:0007669"/>
    <property type="project" value="UniProtKB-EC"/>
</dbReference>
<comment type="similarity">
    <text evidence="2 8 9">Belongs to the dihydrofolate reductase family.</text>
</comment>
<evidence type="ECO:0000256" key="3">
    <source>
        <dbReference type="ARBA" id="ARBA00012856"/>
    </source>
</evidence>
<dbReference type="InterPro" id="IPR012259">
    <property type="entry name" value="DHFR"/>
</dbReference>
<evidence type="ECO:0000313" key="12">
    <source>
        <dbReference type="Proteomes" id="UP000028702"/>
    </source>
</evidence>
<keyword evidence="12" id="KW-1185">Reference proteome</keyword>
<evidence type="ECO:0000256" key="4">
    <source>
        <dbReference type="ARBA" id="ARBA00022563"/>
    </source>
</evidence>
<comment type="function">
    <text evidence="7 8">Key enzyme in folate metabolism. Catalyzes an essential reaction for de novo glycine and purine synthesis, and for DNA precursor synthesis.</text>
</comment>
<dbReference type="InterPro" id="IPR001796">
    <property type="entry name" value="DHFR_dom"/>
</dbReference>
<dbReference type="PRINTS" id="PR00070">
    <property type="entry name" value="DHFR"/>
</dbReference>
<dbReference type="InterPro" id="IPR024072">
    <property type="entry name" value="DHFR-like_dom_sf"/>
</dbReference>
<protein>
    <recommendedName>
        <fullName evidence="3 8">Dihydrofolate reductase</fullName>
        <ecNumber evidence="3 8">1.5.1.3</ecNumber>
    </recommendedName>
</protein>
<comment type="caution">
    <text evidence="11">The sequence shown here is derived from an EMBL/GenBank/DDBJ whole genome shotgun (WGS) entry which is preliminary data.</text>
</comment>
<dbReference type="STRING" id="1333998.M2A_1347"/>
<dbReference type="eggNOG" id="COG0262">
    <property type="taxonomic scope" value="Bacteria"/>
</dbReference>
<dbReference type="PANTHER" id="PTHR48069:SF3">
    <property type="entry name" value="DIHYDROFOLATE REDUCTASE"/>
    <property type="match status" value="1"/>
</dbReference>
<dbReference type="SUPFAM" id="SSF53597">
    <property type="entry name" value="Dihydrofolate reductase-like"/>
    <property type="match status" value="1"/>
</dbReference>